<dbReference type="EMBL" id="JAEHTE010000001">
    <property type="protein sequence ID" value="MBI6882575.1"/>
    <property type="molecule type" value="Genomic_DNA"/>
</dbReference>
<sequence length="209" mass="23219">MAEITEKLLEQLIDCQEGDVPSARIIALMASEIMRMRSYGDMIPAPDADLKQRSVLMLRAIKNEKVVDDTLSRLANLLQPKLGFDCYLTFKDLLAYVADDAPLSDDSDWAEIDTALLQDCDNVIHDAVGFGGSHSHKVHNDALITLRKYLENAQGSITTMVPKQFLRQMHTAVGEIVYGKVYPMSARESLKAKIGELINEDDQDAAGQH</sequence>
<dbReference type="RefSeq" id="WP_198746188.1">
    <property type="nucleotide sequence ID" value="NZ_JAEHTE010000001.1"/>
</dbReference>
<accession>A0A8I1EB83</accession>
<comment type="caution">
    <text evidence="1">The sequence shown here is derived from an EMBL/GenBank/DDBJ whole genome shotgun (WGS) entry which is preliminary data.</text>
</comment>
<protein>
    <submittedName>
        <fullName evidence="1">Uncharacterized protein</fullName>
    </submittedName>
</protein>
<evidence type="ECO:0000313" key="1">
    <source>
        <dbReference type="EMBL" id="MBI6882575.1"/>
    </source>
</evidence>
<reference evidence="1" key="1">
    <citation type="submission" date="2020-12" db="EMBL/GenBank/DDBJ databases">
        <title>Enhanced detection system for hospital associated transmission using whole genome sequencing surveillance.</title>
        <authorList>
            <person name="Harrison L.H."/>
            <person name="Van Tyne D."/>
            <person name="Marsh J.W."/>
            <person name="Griffith M.P."/>
            <person name="Snyder D.J."/>
            <person name="Cooper V.S."/>
            <person name="Mustapha M."/>
        </authorList>
    </citation>
    <scope>NUCLEOTIDE SEQUENCE</scope>
    <source>
        <strain evidence="1">PSB00042</strain>
    </source>
</reference>
<gene>
    <name evidence="1" type="ORF">JEU22_01505</name>
</gene>
<organism evidence="1 2">
    <name type="scientific">Pseudomonas putida</name>
    <name type="common">Arthrobacter siderocapsulatus</name>
    <dbReference type="NCBI Taxonomy" id="303"/>
    <lineage>
        <taxon>Bacteria</taxon>
        <taxon>Pseudomonadati</taxon>
        <taxon>Pseudomonadota</taxon>
        <taxon>Gammaproteobacteria</taxon>
        <taxon>Pseudomonadales</taxon>
        <taxon>Pseudomonadaceae</taxon>
        <taxon>Pseudomonas</taxon>
    </lineage>
</organism>
<name>A0A8I1EB83_PSEPU</name>
<evidence type="ECO:0000313" key="2">
    <source>
        <dbReference type="Proteomes" id="UP000637061"/>
    </source>
</evidence>
<proteinExistence type="predicted"/>
<dbReference type="AlphaFoldDB" id="A0A8I1EB83"/>
<dbReference type="Proteomes" id="UP000637061">
    <property type="component" value="Unassembled WGS sequence"/>
</dbReference>